<sequence length="32" mass="3809">MRDLSQFEFSIWALMSHAKQQTGQNVQQQHSF</sequence>
<dbReference type="HOGENOM" id="CLU_3391287_0_0_6"/>
<accession>E6XIH9</accession>
<name>E6XIH9_SHEP2</name>
<dbReference type="Proteomes" id="UP000008209">
    <property type="component" value="Chromosome"/>
</dbReference>
<reference evidence="1 2" key="1">
    <citation type="submission" date="2011-01" db="EMBL/GenBank/DDBJ databases">
        <title>Complete sequence of Shewanella putrefaciens 200.</title>
        <authorList>
            <consortium name="US DOE Joint Genome Institute"/>
            <person name="Lucas S."/>
            <person name="Copeland A."/>
            <person name="Lapidus A."/>
            <person name="Cheng J.-F."/>
            <person name="Bruce D."/>
            <person name="Goodwin L."/>
            <person name="Pitluck S."/>
            <person name="Munk A.C."/>
            <person name="Detter J.C."/>
            <person name="Han C."/>
            <person name="Tapia R."/>
            <person name="Land M."/>
            <person name="Hauser L."/>
            <person name="Chang Y.-J."/>
            <person name="Jeffries C."/>
            <person name="Kyrpides N."/>
            <person name="Ivanova N."/>
            <person name="Mikhailova N."/>
            <person name="Kolker E."/>
            <person name="Lawrence C."/>
            <person name="McCue L.A."/>
            <person name="DiChristina T."/>
            <person name="Nealson K."/>
            <person name="Fredrickson J.K."/>
            <person name="Woyke T."/>
        </authorList>
    </citation>
    <scope>NUCLEOTIDE SEQUENCE [LARGE SCALE GENOMIC DNA]</scope>
    <source>
        <strain evidence="1 2">200</strain>
    </source>
</reference>
<proteinExistence type="predicted"/>
<gene>
    <name evidence="1" type="ordered locus">Sput200_4036</name>
</gene>
<evidence type="ECO:0000313" key="1">
    <source>
        <dbReference type="EMBL" id="ADV56393.1"/>
    </source>
</evidence>
<organism evidence="1 2">
    <name type="scientific">Shewanella putrefaciens (strain 200)</name>
    <dbReference type="NCBI Taxonomy" id="399804"/>
    <lineage>
        <taxon>Bacteria</taxon>
        <taxon>Pseudomonadati</taxon>
        <taxon>Pseudomonadota</taxon>
        <taxon>Gammaproteobacteria</taxon>
        <taxon>Alteromonadales</taxon>
        <taxon>Shewanellaceae</taxon>
        <taxon>Shewanella</taxon>
    </lineage>
</organism>
<dbReference type="EMBL" id="CP002457">
    <property type="protein sequence ID" value="ADV56393.1"/>
    <property type="molecule type" value="Genomic_DNA"/>
</dbReference>
<evidence type="ECO:0000313" key="2">
    <source>
        <dbReference type="Proteomes" id="UP000008209"/>
    </source>
</evidence>
<protein>
    <submittedName>
        <fullName evidence="1">Uncharacterized protein</fullName>
    </submittedName>
</protein>
<dbReference type="AlphaFoldDB" id="E6XIH9"/>
<dbReference type="KEGG" id="shp:Sput200_4036"/>